<dbReference type="AlphaFoldDB" id="A0A081BYM6"/>
<organism evidence="3 4">
    <name type="scientific">Vecturithrix granuli</name>
    <dbReference type="NCBI Taxonomy" id="1499967"/>
    <lineage>
        <taxon>Bacteria</taxon>
        <taxon>Candidatus Moduliflexota</taxon>
        <taxon>Candidatus Vecturitrichia</taxon>
        <taxon>Candidatus Vecturitrichales</taxon>
        <taxon>Candidatus Vecturitrichaceae</taxon>
        <taxon>Candidatus Vecturithrix</taxon>
    </lineage>
</organism>
<accession>A0A081BYM6</accession>
<sequence length="394" mass="44931">MIKVCHIITQLELGGAQQNTLFTVEHLDRSQFLPILITGAEGLLIEEANQCADVQKYYLPELIREIRPAQDLRVIIEIRRILRQEFQKDPQTPLIVHTHSSKAGIVGRWAAKLAGVRWILHSIHGFGFHPYQSFPERWAYIFLEWLTARITTHFIAVSAANIATGIHYRLFSRDRVSLIRSGIDIARFQQYANRTSSEGQMHRTQMLRNFHLPQDKSLIGMVACFKPQKAPLDFIRVMKMVVERYPQAHAVMVGDGVLRSQIEAMIAEYHLEETISLVGWRTDIAELLPLFDVLVLTSYWEGLPRVCPQAMAAGLPIVATNVDGIPEAVQDGITGFLAQPGDLRALADKIVYVLEHPEIAQEMGRKGQERVAEFDIYRMVHQQEELYRSLIARH</sequence>
<evidence type="ECO:0000313" key="3">
    <source>
        <dbReference type="EMBL" id="GAK57431.1"/>
    </source>
</evidence>
<dbReference type="GO" id="GO:0016757">
    <property type="term" value="F:glycosyltransferase activity"/>
    <property type="evidence" value="ECO:0007669"/>
    <property type="project" value="InterPro"/>
</dbReference>
<dbReference type="eggNOG" id="COG0438">
    <property type="taxonomic scope" value="Bacteria"/>
</dbReference>
<dbReference type="PANTHER" id="PTHR12526">
    <property type="entry name" value="GLYCOSYLTRANSFERASE"/>
    <property type="match status" value="1"/>
</dbReference>
<evidence type="ECO:0000259" key="1">
    <source>
        <dbReference type="Pfam" id="PF00534"/>
    </source>
</evidence>
<dbReference type="Pfam" id="PF13439">
    <property type="entry name" value="Glyco_transf_4"/>
    <property type="match status" value="1"/>
</dbReference>
<dbReference type="CDD" id="cd03808">
    <property type="entry name" value="GT4_CapM-like"/>
    <property type="match status" value="1"/>
</dbReference>
<reference evidence="3 4" key="1">
    <citation type="journal article" date="2015" name="PeerJ">
        <title>First genomic representation of candidate bacterial phylum KSB3 points to enhanced environmental sensing as a trigger of wastewater bulking.</title>
        <authorList>
            <person name="Sekiguchi Y."/>
            <person name="Ohashi A."/>
            <person name="Parks D.H."/>
            <person name="Yamauchi T."/>
            <person name="Tyson G.W."/>
            <person name="Hugenholtz P."/>
        </authorList>
    </citation>
    <scope>NUCLEOTIDE SEQUENCE [LARGE SCALE GENOMIC DNA]</scope>
</reference>
<dbReference type="InterPro" id="IPR001296">
    <property type="entry name" value="Glyco_trans_1"/>
</dbReference>
<dbReference type="Proteomes" id="UP000030661">
    <property type="component" value="Unassembled WGS sequence"/>
</dbReference>
<dbReference type="Gene3D" id="3.40.50.2000">
    <property type="entry name" value="Glycogen Phosphorylase B"/>
    <property type="match status" value="2"/>
</dbReference>
<keyword evidence="4" id="KW-1185">Reference proteome</keyword>
<proteinExistence type="predicted"/>
<dbReference type="HOGENOM" id="CLU_009583_0_3_0"/>
<evidence type="ECO:0000313" key="4">
    <source>
        <dbReference type="Proteomes" id="UP000030661"/>
    </source>
</evidence>
<dbReference type="EMBL" id="DF820466">
    <property type="protein sequence ID" value="GAK57431.1"/>
    <property type="molecule type" value="Genomic_DNA"/>
</dbReference>
<feature type="domain" description="Glycosyl transferase family 1" evidence="1">
    <location>
        <begin position="210"/>
        <end position="370"/>
    </location>
</feature>
<feature type="domain" description="Glycosyltransferase subfamily 4-like N-terminal" evidence="2">
    <location>
        <begin position="14"/>
        <end position="187"/>
    </location>
</feature>
<protein>
    <submittedName>
        <fullName evidence="3">Putative glycosyltransferase, group 1</fullName>
    </submittedName>
</protein>
<name>A0A081BYM6_VECG1</name>
<dbReference type="Pfam" id="PF00534">
    <property type="entry name" value="Glycos_transf_1"/>
    <property type="match status" value="1"/>
</dbReference>
<keyword evidence="3" id="KW-0808">Transferase</keyword>
<evidence type="ECO:0000259" key="2">
    <source>
        <dbReference type="Pfam" id="PF13439"/>
    </source>
</evidence>
<dbReference type="SUPFAM" id="SSF53756">
    <property type="entry name" value="UDP-Glycosyltransferase/glycogen phosphorylase"/>
    <property type="match status" value="1"/>
</dbReference>
<dbReference type="STRING" id="1499967.U27_04398"/>
<dbReference type="PANTHER" id="PTHR12526:SF630">
    <property type="entry name" value="GLYCOSYLTRANSFERASE"/>
    <property type="match status" value="1"/>
</dbReference>
<gene>
    <name evidence="3" type="ORF">U27_04398</name>
</gene>
<dbReference type="InterPro" id="IPR028098">
    <property type="entry name" value="Glyco_trans_4-like_N"/>
</dbReference>